<keyword evidence="3" id="KW-1185">Reference proteome</keyword>
<accession>A0A845L3D8</accession>
<name>A0A845L3D8_9FIRM</name>
<sequence>MESVCPACNGLARVSIPCRRCSALMEDRGRLEDYAQPYSPYDIDDQLDEAFHKTLNKDSGGGGSHGLLQGTNRPEPGNDFPEACTHLFVCPQCGSDRQLPIPRRFI</sequence>
<dbReference type="EMBL" id="WXEY01000001">
    <property type="protein sequence ID" value="MZP28268.1"/>
    <property type="molecule type" value="Genomic_DNA"/>
</dbReference>
<dbReference type="OrthoDB" id="1683552at2"/>
<dbReference type="Proteomes" id="UP000463470">
    <property type="component" value="Unassembled WGS sequence"/>
</dbReference>
<comment type="caution">
    <text evidence="2">The sequence shown here is derived from an EMBL/GenBank/DDBJ whole genome shotgun (WGS) entry which is preliminary data.</text>
</comment>
<organism evidence="2 3">
    <name type="scientific">Heliomicrobium undosum</name>
    <dbReference type="NCBI Taxonomy" id="121734"/>
    <lineage>
        <taxon>Bacteria</taxon>
        <taxon>Bacillati</taxon>
        <taxon>Bacillota</taxon>
        <taxon>Clostridia</taxon>
        <taxon>Eubacteriales</taxon>
        <taxon>Heliobacteriaceae</taxon>
        <taxon>Heliomicrobium</taxon>
    </lineage>
</organism>
<evidence type="ECO:0000313" key="2">
    <source>
        <dbReference type="EMBL" id="MZP28268.1"/>
    </source>
</evidence>
<gene>
    <name evidence="2" type="ORF">GTO91_00835</name>
</gene>
<dbReference type="AlphaFoldDB" id="A0A845L3D8"/>
<feature type="region of interest" description="Disordered" evidence="1">
    <location>
        <begin position="55"/>
        <end position="77"/>
    </location>
</feature>
<proteinExistence type="predicted"/>
<protein>
    <submittedName>
        <fullName evidence="2">Uncharacterized protein</fullName>
    </submittedName>
</protein>
<evidence type="ECO:0000256" key="1">
    <source>
        <dbReference type="SAM" id="MobiDB-lite"/>
    </source>
</evidence>
<reference evidence="2 3" key="1">
    <citation type="submission" date="2020-01" db="EMBL/GenBank/DDBJ databases">
        <title>Whole-genome sequence of Heliobacterium undosum DSM 13378.</title>
        <authorList>
            <person name="Kyndt J.A."/>
            <person name="Meyer T.E."/>
        </authorList>
    </citation>
    <scope>NUCLEOTIDE SEQUENCE [LARGE SCALE GENOMIC DNA]</scope>
    <source>
        <strain evidence="2 3">DSM 13378</strain>
    </source>
</reference>
<evidence type="ECO:0000313" key="3">
    <source>
        <dbReference type="Proteomes" id="UP000463470"/>
    </source>
</evidence>